<gene>
    <name evidence="2" type="ORF">J0M35_11050</name>
</gene>
<comment type="caution">
    <text evidence="2">The sequence shown here is derived from an EMBL/GenBank/DDBJ whole genome shotgun (WGS) entry which is preliminary data.</text>
</comment>
<evidence type="ECO:0000313" key="3">
    <source>
        <dbReference type="Proteomes" id="UP000664277"/>
    </source>
</evidence>
<proteinExistence type="predicted"/>
<dbReference type="Gene3D" id="2.30.30.100">
    <property type="match status" value="1"/>
</dbReference>
<dbReference type="Pfam" id="PF21979">
    <property type="entry name" value="Hfq_1"/>
    <property type="match status" value="1"/>
</dbReference>
<accession>A0A8J7TLC2</accession>
<reference evidence="2" key="1">
    <citation type="submission" date="2021-02" db="EMBL/GenBank/DDBJ databases">
        <title>Genome-Resolved Metagenomics of a Microbial Community Performing Photosynthetic Biological Nutrient Removal.</title>
        <authorList>
            <person name="Mcdaniel E.A."/>
        </authorList>
    </citation>
    <scope>NUCLEOTIDE SEQUENCE</scope>
    <source>
        <strain evidence="2">UWPOB_OBS1</strain>
    </source>
</reference>
<dbReference type="InterPro" id="IPR053840">
    <property type="entry name" value="Hfq_1"/>
</dbReference>
<evidence type="ECO:0000259" key="1">
    <source>
        <dbReference type="Pfam" id="PF21979"/>
    </source>
</evidence>
<name>A0A8J7TLC2_9BACT</name>
<dbReference type="Proteomes" id="UP000664277">
    <property type="component" value="Unassembled WGS sequence"/>
</dbReference>
<feature type="domain" description="Hfq-related" evidence="1">
    <location>
        <begin position="8"/>
        <end position="68"/>
    </location>
</feature>
<sequence>MSSENKTPSLVEVQRLIREKTVVEVLTLDAKSSRFAGTIKWFDGDAFHLKLEDGSEITILRHAVLGIRAKKAK</sequence>
<evidence type="ECO:0000313" key="2">
    <source>
        <dbReference type="EMBL" id="MBN8660895.1"/>
    </source>
</evidence>
<protein>
    <recommendedName>
        <fullName evidence="1">Hfq-related domain-containing protein</fullName>
    </recommendedName>
</protein>
<organism evidence="2 3">
    <name type="scientific">Candidatus Obscuribacter phosphatis</name>
    <dbReference type="NCBI Taxonomy" id="1906157"/>
    <lineage>
        <taxon>Bacteria</taxon>
        <taxon>Bacillati</taxon>
        <taxon>Candidatus Melainabacteria</taxon>
        <taxon>Candidatus Obscuribacterales</taxon>
        <taxon>Candidatus Obscuribacteraceae</taxon>
        <taxon>Candidatus Obscuribacter</taxon>
    </lineage>
</organism>
<dbReference type="AlphaFoldDB" id="A0A8J7TLC2"/>
<dbReference type="EMBL" id="JAFLCK010000014">
    <property type="protein sequence ID" value="MBN8660895.1"/>
    <property type="molecule type" value="Genomic_DNA"/>
</dbReference>